<dbReference type="Pfam" id="PF04891">
    <property type="entry name" value="NifQ"/>
    <property type="match status" value="1"/>
</dbReference>
<reference evidence="1" key="1">
    <citation type="submission" date="2016-10" db="EMBL/GenBank/DDBJ databases">
        <title>Sequence of Gallionella enrichment culture.</title>
        <authorList>
            <person name="Poehlein A."/>
            <person name="Muehling M."/>
            <person name="Daniel R."/>
        </authorList>
    </citation>
    <scope>NUCLEOTIDE SEQUENCE</scope>
</reference>
<proteinExistence type="predicted"/>
<accession>A0A1J5PYF7</accession>
<comment type="caution">
    <text evidence="1">The sequence shown here is derived from an EMBL/GenBank/DDBJ whole genome shotgun (WGS) entry which is preliminary data.</text>
</comment>
<dbReference type="GO" id="GO:0030151">
    <property type="term" value="F:molybdenum ion binding"/>
    <property type="evidence" value="ECO:0007669"/>
    <property type="project" value="InterPro"/>
</dbReference>
<organism evidence="1">
    <name type="scientific">mine drainage metagenome</name>
    <dbReference type="NCBI Taxonomy" id="410659"/>
    <lineage>
        <taxon>unclassified sequences</taxon>
        <taxon>metagenomes</taxon>
        <taxon>ecological metagenomes</taxon>
    </lineage>
</organism>
<evidence type="ECO:0000313" key="1">
    <source>
        <dbReference type="EMBL" id="OIQ72604.1"/>
    </source>
</evidence>
<sequence length="130" mass="14756">MQAQIATHAGITLAHIDHRTDEFNDLVKLLLEHRCDDSDGTRDLVMFIANACMGNNHLWQDMNLPSRTALSELMQVRFPTLAARNTGDMKWKKFFYKQLCERAEILICKSPSCGVCVDYDKCFVSEDVAG</sequence>
<dbReference type="GO" id="GO:0009399">
    <property type="term" value="P:nitrogen fixation"/>
    <property type="evidence" value="ECO:0007669"/>
    <property type="project" value="InterPro"/>
</dbReference>
<dbReference type="AlphaFoldDB" id="A0A1J5PYF7"/>
<dbReference type="InterPro" id="IPR006975">
    <property type="entry name" value="NifQ"/>
</dbReference>
<gene>
    <name evidence="1" type="ORF">GALL_457720</name>
</gene>
<name>A0A1J5PYF7_9ZZZZ</name>
<dbReference type="EMBL" id="MLJW01003201">
    <property type="protein sequence ID" value="OIQ72604.1"/>
    <property type="molecule type" value="Genomic_DNA"/>
</dbReference>
<protein>
    <submittedName>
        <fullName evidence="1">NifQ</fullName>
    </submittedName>
</protein>